<evidence type="ECO:0000256" key="1">
    <source>
        <dbReference type="ARBA" id="ARBA00001232"/>
    </source>
</evidence>
<keyword evidence="6 10" id="KW-0594">Phospholipid biosynthesis</keyword>
<dbReference type="EMBL" id="LR215031">
    <property type="protein sequence ID" value="VEU72651.1"/>
    <property type="molecule type" value="Genomic_DNA"/>
</dbReference>
<dbReference type="GO" id="GO:0006633">
    <property type="term" value="P:fatty acid biosynthetic process"/>
    <property type="evidence" value="ECO:0007669"/>
    <property type="project" value="UniProtKB-UniRule"/>
</dbReference>
<evidence type="ECO:0000256" key="5">
    <source>
        <dbReference type="ARBA" id="ARBA00023098"/>
    </source>
</evidence>
<dbReference type="RefSeq" id="WP_119572018.1">
    <property type="nucleotide sequence ID" value="NZ_LR215031.1"/>
</dbReference>
<evidence type="ECO:0000313" key="11">
    <source>
        <dbReference type="EMBL" id="VEU72651.1"/>
    </source>
</evidence>
<dbReference type="AlphaFoldDB" id="A0A449AYR7"/>
<dbReference type="HAMAP" id="MF_00019">
    <property type="entry name" value="PlsX"/>
    <property type="match status" value="1"/>
</dbReference>
<dbReference type="GO" id="GO:0043811">
    <property type="term" value="F:phosphate:acyl-[acyl carrier protein] acyltransferase activity"/>
    <property type="evidence" value="ECO:0007669"/>
    <property type="project" value="UniProtKB-UniRule"/>
</dbReference>
<comment type="similarity">
    <text evidence="10">Belongs to the PlsX family.</text>
</comment>
<comment type="function">
    <text evidence="10">Catalyzes the reversible formation of acyl-phosphate (acyl-PO(4)) from acyl-[acyl-carrier-protein] (acyl-ACP). This enzyme utilizes acyl-ACP as fatty acyl donor, but not acyl-CoA.</text>
</comment>
<accession>A0A449AYR7</accession>
<organism evidence="11 12">
    <name type="scientific">Mycoplasmopsis gallopavonis</name>
    <dbReference type="NCBI Taxonomy" id="76629"/>
    <lineage>
        <taxon>Bacteria</taxon>
        <taxon>Bacillati</taxon>
        <taxon>Mycoplasmatota</taxon>
        <taxon>Mycoplasmoidales</taxon>
        <taxon>Metamycoplasmataceae</taxon>
        <taxon>Mycoplasmopsis</taxon>
    </lineage>
</organism>
<dbReference type="Gene3D" id="3.40.718.10">
    <property type="entry name" value="Isopropylmalate Dehydrogenase"/>
    <property type="match status" value="1"/>
</dbReference>
<dbReference type="GO" id="GO:0005737">
    <property type="term" value="C:cytoplasm"/>
    <property type="evidence" value="ECO:0007669"/>
    <property type="project" value="UniProtKB-SubCell"/>
</dbReference>
<dbReference type="InterPro" id="IPR003664">
    <property type="entry name" value="FA_synthesis"/>
</dbReference>
<dbReference type="Pfam" id="PF02504">
    <property type="entry name" value="FA_synthesis"/>
    <property type="match status" value="1"/>
</dbReference>
<keyword evidence="12" id="KW-1185">Reference proteome</keyword>
<comment type="catalytic activity">
    <reaction evidence="1 10">
        <text>a fatty acyl-[ACP] + phosphate = an acyl phosphate + holo-[ACP]</text>
        <dbReference type="Rhea" id="RHEA:42292"/>
        <dbReference type="Rhea" id="RHEA-COMP:9685"/>
        <dbReference type="Rhea" id="RHEA-COMP:14125"/>
        <dbReference type="ChEBI" id="CHEBI:43474"/>
        <dbReference type="ChEBI" id="CHEBI:59918"/>
        <dbReference type="ChEBI" id="CHEBI:64479"/>
        <dbReference type="ChEBI" id="CHEBI:138651"/>
        <dbReference type="EC" id="2.3.1.274"/>
    </reaction>
</comment>
<reference evidence="11 12" key="1">
    <citation type="submission" date="2019-01" db="EMBL/GenBank/DDBJ databases">
        <authorList>
            <consortium name="Pathogen Informatics"/>
        </authorList>
    </citation>
    <scope>NUCLEOTIDE SEQUENCE [LARGE SCALE GENOMIC DNA]</scope>
    <source>
        <strain evidence="11 12">NCTC10186</strain>
    </source>
</reference>
<keyword evidence="5 10" id="KW-0443">Lipid metabolism</keyword>
<gene>
    <name evidence="10 11" type="primary">plsX</name>
    <name evidence="11" type="ORF">NCTC10186_00117</name>
</gene>
<sequence>MIKHKIAFDLNGNDNGQAAGYAAAFEFAKNNPSFELTLIGDFENTTSPLTNLILVNNIAVPSNPKDLRSTLRENTSMNYAIDLAKQNKVDAILSSGDSGSYISGLTMKLGRLNGVSRPAFMPVCSAINGRKFLFMDVGANLVVKPEYLVEWAKLGSQFYKVMFNEQKPKVALLNIGTEDYKGHDFAIEANSQLKNQSEINYIGFQETRDLFRGNIDVAIIDGYGGNLVLKSYEGAIFTFKDLLKERIISKTIRKIGAILLKGAFKEASQVLDYRNVGSAWVIGVNTVAIKAHGSSDKLAYSSALNVIKEALEKDLLNKLKGSLDEQSN</sequence>
<dbReference type="PIRSF" id="PIRSF002465">
    <property type="entry name" value="Phsphlp_syn_PlsX"/>
    <property type="match status" value="1"/>
</dbReference>
<dbReference type="NCBIfam" id="TIGR00182">
    <property type="entry name" value="plsX"/>
    <property type="match status" value="1"/>
</dbReference>
<evidence type="ECO:0000256" key="10">
    <source>
        <dbReference type="HAMAP-Rule" id="MF_00019"/>
    </source>
</evidence>
<dbReference type="KEGG" id="mgal:NCTC10186_00117"/>
<keyword evidence="7 10" id="KW-1208">Phospholipid metabolism</keyword>
<evidence type="ECO:0000256" key="6">
    <source>
        <dbReference type="ARBA" id="ARBA00023209"/>
    </source>
</evidence>
<dbReference type="OrthoDB" id="9806408at2"/>
<comment type="subcellular location">
    <subcellularLocation>
        <location evidence="10">Cytoplasm</location>
    </subcellularLocation>
    <text evidence="10">Associated with the membrane possibly through PlsY.</text>
</comment>
<dbReference type="EC" id="2.3.1.274" evidence="8 10"/>
<evidence type="ECO:0000313" key="12">
    <source>
        <dbReference type="Proteomes" id="UP000289862"/>
    </source>
</evidence>
<dbReference type="GO" id="GO:0008654">
    <property type="term" value="P:phospholipid biosynthetic process"/>
    <property type="evidence" value="ECO:0007669"/>
    <property type="project" value="UniProtKB-KW"/>
</dbReference>
<dbReference type="Proteomes" id="UP000289862">
    <property type="component" value="Chromosome"/>
</dbReference>
<keyword evidence="11" id="KW-0012">Acyltransferase</keyword>
<comment type="subunit">
    <text evidence="9 10">Homodimer. Probably interacts with PlsY.</text>
</comment>
<evidence type="ECO:0000256" key="9">
    <source>
        <dbReference type="ARBA" id="ARBA00046608"/>
    </source>
</evidence>
<dbReference type="UniPathway" id="UPA00085"/>
<evidence type="ECO:0000256" key="8">
    <source>
        <dbReference type="ARBA" id="ARBA00024069"/>
    </source>
</evidence>
<keyword evidence="3 10" id="KW-0444">Lipid biosynthesis</keyword>
<keyword evidence="2 10" id="KW-0963">Cytoplasm</keyword>
<evidence type="ECO:0000256" key="3">
    <source>
        <dbReference type="ARBA" id="ARBA00022516"/>
    </source>
</evidence>
<proteinExistence type="inferred from homology"/>
<dbReference type="PANTHER" id="PTHR30100">
    <property type="entry name" value="FATTY ACID/PHOSPHOLIPID SYNTHESIS PROTEIN PLSX"/>
    <property type="match status" value="1"/>
</dbReference>
<name>A0A449AYR7_9BACT</name>
<dbReference type="PANTHER" id="PTHR30100:SF1">
    <property type="entry name" value="PHOSPHATE ACYLTRANSFERASE"/>
    <property type="match status" value="1"/>
</dbReference>
<evidence type="ECO:0000256" key="4">
    <source>
        <dbReference type="ARBA" id="ARBA00022679"/>
    </source>
</evidence>
<dbReference type="InterPro" id="IPR012281">
    <property type="entry name" value="Phospholipid_synth_PlsX-like"/>
</dbReference>
<evidence type="ECO:0000256" key="2">
    <source>
        <dbReference type="ARBA" id="ARBA00022490"/>
    </source>
</evidence>
<evidence type="ECO:0000256" key="7">
    <source>
        <dbReference type="ARBA" id="ARBA00023264"/>
    </source>
</evidence>
<protein>
    <recommendedName>
        <fullName evidence="8 10">Phosphate acyltransferase</fullName>
        <ecNumber evidence="8 10">2.3.1.274</ecNumber>
    </recommendedName>
    <alternativeName>
        <fullName evidence="10">Acyl-ACP phosphotransacylase</fullName>
    </alternativeName>
    <alternativeName>
        <fullName evidence="10">Acyl-[acyl-carrier-protein]--phosphate acyltransferase</fullName>
    </alternativeName>
    <alternativeName>
        <fullName evidence="10">Phosphate-acyl-ACP acyltransferase</fullName>
    </alternativeName>
</protein>
<dbReference type="SUPFAM" id="SSF53659">
    <property type="entry name" value="Isocitrate/Isopropylmalate dehydrogenase-like"/>
    <property type="match status" value="1"/>
</dbReference>
<keyword evidence="4 10" id="KW-0808">Transferase</keyword>
<comment type="pathway">
    <text evidence="10">Lipid metabolism; phospholipid metabolism.</text>
</comment>